<evidence type="ECO:0000313" key="2">
    <source>
        <dbReference type="EMBL" id="KAG1558839.1"/>
    </source>
</evidence>
<feature type="compositionally biased region" description="Basic and acidic residues" evidence="1">
    <location>
        <begin position="37"/>
        <end position="46"/>
    </location>
</feature>
<dbReference type="EMBL" id="JAANIU010003919">
    <property type="protein sequence ID" value="KAG1558839.1"/>
    <property type="molecule type" value="Genomic_DNA"/>
</dbReference>
<dbReference type="Proteomes" id="UP000740926">
    <property type="component" value="Unassembled WGS sequence"/>
</dbReference>
<sequence length="276" mass="32353">MVNMLVNGTYKYDGKQRNKNSRNPTKNDKSKTKKYKKKEDKKDKKSLSQKPQKVNISSTNHLCLVCSDLYFTRTGPVICHYNLYLAQDPYFRADIAAFCINAEHFLPGLDTPLLWDLFKRHLKSFIQSFSHKAAVQCHRNLNKLQRIHKRLLRQPTDDETNAQLASVESQLELQYEHSSVLVLRSSQRWKEQGERSNTYFYRCLRQRQQQQYISSIRIDTGIVVTESLDITEIAREYYEQLYSQEPLDEQAESDLHAHVPDSASITPEVHESLFNY</sequence>
<name>A0A9P6YR00_9FUNG</name>
<reference evidence="2 3" key="1">
    <citation type="journal article" date="2020" name="Microb. Genom.">
        <title>Genetic diversity of clinical and environmental Mucorales isolates obtained from an investigation of mucormycosis cases among solid organ transplant recipients.</title>
        <authorList>
            <person name="Nguyen M.H."/>
            <person name="Kaul D."/>
            <person name="Muto C."/>
            <person name="Cheng S.J."/>
            <person name="Richter R.A."/>
            <person name="Bruno V.M."/>
            <person name="Liu G."/>
            <person name="Beyhan S."/>
            <person name="Sundermann A.J."/>
            <person name="Mounaud S."/>
            <person name="Pasculle A.W."/>
            <person name="Nierman W.C."/>
            <person name="Driscoll E."/>
            <person name="Cumbie R."/>
            <person name="Clancy C.J."/>
            <person name="Dupont C.L."/>
        </authorList>
    </citation>
    <scope>NUCLEOTIDE SEQUENCE [LARGE SCALE GENOMIC DNA]</scope>
    <source>
        <strain evidence="2 3">GL24</strain>
    </source>
</reference>
<dbReference type="AlphaFoldDB" id="A0A9P6YR00"/>
<organism evidence="2 3">
    <name type="scientific">Rhizopus delemar</name>
    <dbReference type="NCBI Taxonomy" id="936053"/>
    <lineage>
        <taxon>Eukaryota</taxon>
        <taxon>Fungi</taxon>
        <taxon>Fungi incertae sedis</taxon>
        <taxon>Mucoromycota</taxon>
        <taxon>Mucoromycotina</taxon>
        <taxon>Mucoromycetes</taxon>
        <taxon>Mucorales</taxon>
        <taxon>Mucorineae</taxon>
        <taxon>Rhizopodaceae</taxon>
        <taxon>Rhizopus</taxon>
    </lineage>
</organism>
<proteinExistence type="predicted"/>
<protein>
    <submittedName>
        <fullName evidence="2">Uncharacterized protein</fullName>
    </submittedName>
</protein>
<gene>
    <name evidence="2" type="ORF">G6F50_012466</name>
</gene>
<keyword evidence="3" id="KW-1185">Reference proteome</keyword>
<feature type="region of interest" description="Disordered" evidence="1">
    <location>
        <begin position="1"/>
        <end position="53"/>
    </location>
</feature>
<comment type="caution">
    <text evidence="2">The sequence shown here is derived from an EMBL/GenBank/DDBJ whole genome shotgun (WGS) entry which is preliminary data.</text>
</comment>
<evidence type="ECO:0000313" key="3">
    <source>
        <dbReference type="Proteomes" id="UP000740926"/>
    </source>
</evidence>
<accession>A0A9P6YR00</accession>
<evidence type="ECO:0000256" key="1">
    <source>
        <dbReference type="SAM" id="MobiDB-lite"/>
    </source>
</evidence>